<dbReference type="GO" id="GO:0042802">
    <property type="term" value="F:identical protein binding"/>
    <property type="evidence" value="ECO:0007669"/>
    <property type="project" value="UniProtKB-ARBA"/>
</dbReference>
<feature type="compositionally biased region" description="Polar residues" evidence="12">
    <location>
        <begin position="1086"/>
        <end position="1105"/>
    </location>
</feature>
<dbReference type="SUPFAM" id="SSF57667">
    <property type="entry name" value="beta-beta-alpha zinc fingers"/>
    <property type="match status" value="9"/>
</dbReference>
<evidence type="ECO:0000313" key="14">
    <source>
        <dbReference type="EMBL" id="KAI5620430.1"/>
    </source>
</evidence>
<dbReference type="PANTHER" id="PTHR23234:SF10">
    <property type="entry name" value="RIKEN CDNA 6720489N17 GENE-RELATED"/>
    <property type="match status" value="1"/>
</dbReference>
<dbReference type="FunFam" id="3.30.160.60:FF:000495">
    <property type="entry name" value="zinc finger protein 668"/>
    <property type="match status" value="1"/>
</dbReference>
<dbReference type="FunFam" id="3.30.160.60:FF:000295">
    <property type="entry name" value="zinc finger protein 19"/>
    <property type="match status" value="1"/>
</dbReference>
<comment type="subcellular location">
    <subcellularLocation>
        <location evidence="1">Nucleus</location>
    </subcellularLocation>
</comment>
<dbReference type="PROSITE" id="PS50157">
    <property type="entry name" value="ZINC_FINGER_C2H2_2"/>
    <property type="match status" value="17"/>
</dbReference>
<organism evidence="14 15">
    <name type="scientific">Silurus asotus</name>
    <name type="common">Amur catfish</name>
    <name type="synonym">Parasilurus asotus</name>
    <dbReference type="NCBI Taxonomy" id="30991"/>
    <lineage>
        <taxon>Eukaryota</taxon>
        <taxon>Metazoa</taxon>
        <taxon>Chordata</taxon>
        <taxon>Craniata</taxon>
        <taxon>Vertebrata</taxon>
        <taxon>Euteleostomi</taxon>
        <taxon>Actinopterygii</taxon>
        <taxon>Neopterygii</taxon>
        <taxon>Teleostei</taxon>
        <taxon>Ostariophysi</taxon>
        <taxon>Siluriformes</taxon>
        <taxon>Siluridae</taxon>
        <taxon>Silurus</taxon>
    </lineage>
</organism>
<feature type="region of interest" description="Disordered" evidence="12">
    <location>
        <begin position="13"/>
        <end position="49"/>
    </location>
</feature>
<dbReference type="FunFam" id="3.30.160.60:FF:002343">
    <property type="entry name" value="Zinc finger protein 33A"/>
    <property type="match status" value="1"/>
</dbReference>
<feature type="compositionally biased region" description="Basic residues" evidence="12">
    <location>
        <begin position="1041"/>
        <end position="1051"/>
    </location>
</feature>
<accession>A0AAD5AQA3</accession>
<dbReference type="FunFam" id="3.30.160.60:FF:000508">
    <property type="entry name" value="Myeloid zinc finger 1"/>
    <property type="match status" value="1"/>
</dbReference>
<feature type="compositionally biased region" description="Acidic residues" evidence="12">
    <location>
        <begin position="34"/>
        <end position="49"/>
    </location>
</feature>
<sequence length="1426" mass="154114">MANSVATLVVQTELLPSETPSSLSPFPSLLPSVGEEDNDEEKGADDEKETEAVVLTGVEMVTSSTSPGIVGSQNPEHPFQCLDCGKSFKWSSRLAHHQRSHNNERPYRCNLCPKAFKGSSALLYHQRSHSGEKPYKCEDCGKAFKRSSLLQVHRSVHTGLRTFQCPYCPLTFKWSSHYQYHLRQHTGECPYPCDRCPKAFKNSSSLRRHKNVHLGVKPYVCMVCNKAFSQSTNLRQHMRIHTGERPYICGECGRSFTHSSNLALHRNSHIEVKAQDGGKTGKVGSQTNVEVVLERATSEDLKAVEMTISDMVGLVGGQEGGTSQVFLSHHVPSSCTSSSAEGSQSVQTVTGSEHVQVSMEESAETGANVLLYSCGSCNETFGTQTHLEEHQALHLHSLGAGDGGEDMRGDGIEAQGGGVSLVGMAPLLADFEEVVETTTVSDNGQGSELLGLGGIGGGSGQVQYDLLQSFTSSVAQMPSDDTTSIVDTTVATLSECAYCDKSFKSSSSMSRHMAQVHPLALSQSRSQFNCSVCDRSFPLLSSLLTHQLSHTEEQRLLAEAEAEIICPPSLSLSVPLSSSSSAKREGEEEEGEREIHVSLIAVTEEGERQSVKPGNRATGKTGRRGGRSKGTAANNERPYRCTECGKSFKGSSGLRYHMRDHTGERPYRCTECGKSFKRSSLLSIHQRVHTGVRAFQCPFCTLTFKWSSHFQYHLRQHTGERPYVCQECGKSFKNTSCLRRHSQLHSGLRPHACSVCGRTFSQTSNLKQHERTHSGERPFQCAQCHKTFTHSSNLQLHVRTHSSRKDYKCQHCGKEFIIHSYLQRHLQTHSSTAGATCTKEAGKTAKNDSGTSEVSTSTLNLNMNTAGGLSSLFANEGNSTLILSPSNLDIPPNTSQNYFMIQTPTGLQLIPLSNPTPTQPVPAPPPPPPPPPPSQNFLLLQCQSTNGSQPSLILVPTASNTNTLPVPPAPRPLPLVQTIPTLPHIATLAPAQTHISQFQPLQTQHRFIFTNNSTPLITAPPQNTSAITRPILGTLSPNRSPRTRRGRKNKTPKSGSLEQTPPSVPATQGLVPSTVSTTTACVALSPTSSQQRNVQPPLNSDSVPDTTSTPATETVTATTPSTNSHCNLTSDHQNSFIAEKVEKPPEPLPEERFVLCFEKEAEERERGGEMEVAMNDGVEGERSYVLHFEGESEQGEEGSEERGEKSYILRFQSGEEMQGDGEKEKTGMVSLNLLQEWSEAGGGGERMEGFEEGVGVEEKAFVLHFHEDDPNDDVPPNAGFPEGPSKDLGLSCHSAQALMPLGGQEVVFELGSEDKIDADTSGGESVQMIAVIEGGDSSSETGGSFTNPGGVTGTGAGQMGSIFQLEGGEGIVIIEVSTSSLTEGTEGVSVGLRNLDKESTASQEVASEEQKILETESRLSASVNGT</sequence>
<evidence type="ECO:0000259" key="13">
    <source>
        <dbReference type="PROSITE" id="PS50157"/>
    </source>
</evidence>
<evidence type="ECO:0000256" key="3">
    <source>
        <dbReference type="ARBA" id="ARBA00022723"/>
    </source>
</evidence>
<feature type="compositionally biased region" description="Low complexity" evidence="12">
    <location>
        <begin position="13"/>
        <end position="32"/>
    </location>
</feature>
<feature type="domain" description="C2H2-type" evidence="13">
    <location>
        <begin position="528"/>
        <end position="555"/>
    </location>
</feature>
<evidence type="ECO:0000256" key="6">
    <source>
        <dbReference type="ARBA" id="ARBA00022833"/>
    </source>
</evidence>
<feature type="domain" description="C2H2-type" evidence="13">
    <location>
        <begin position="135"/>
        <end position="162"/>
    </location>
</feature>
<feature type="domain" description="C2H2-type" evidence="13">
    <location>
        <begin position="107"/>
        <end position="134"/>
    </location>
</feature>
<dbReference type="FunFam" id="3.30.160.60:FF:000454">
    <property type="entry name" value="Zinc finger protein 624"/>
    <property type="match status" value="1"/>
</dbReference>
<reference evidence="14" key="1">
    <citation type="submission" date="2018-07" db="EMBL/GenBank/DDBJ databases">
        <title>Comparative genomics of catfishes provides insights into carnivory and benthic adaptation.</title>
        <authorList>
            <person name="Zhang Y."/>
            <person name="Wang D."/>
            <person name="Peng Z."/>
            <person name="Zheng S."/>
            <person name="Shao F."/>
            <person name="Tao W."/>
        </authorList>
    </citation>
    <scope>NUCLEOTIDE SEQUENCE</scope>
    <source>
        <strain evidence="14">Chongqing</strain>
    </source>
</reference>
<feature type="region of interest" description="Disordered" evidence="12">
    <location>
        <begin position="911"/>
        <end position="934"/>
    </location>
</feature>
<feature type="compositionally biased region" description="Polar residues" evidence="12">
    <location>
        <begin position="340"/>
        <end position="355"/>
    </location>
</feature>
<dbReference type="GO" id="GO:0003677">
    <property type="term" value="F:DNA binding"/>
    <property type="evidence" value="ECO:0007669"/>
    <property type="project" value="UniProtKB-KW"/>
</dbReference>
<evidence type="ECO:0000256" key="10">
    <source>
        <dbReference type="ARBA" id="ARBA00023242"/>
    </source>
</evidence>
<gene>
    <name evidence="14" type="ORF">C0J50_19897</name>
</gene>
<keyword evidence="8" id="KW-0238">DNA-binding</keyword>
<feature type="region of interest" description="Disordered" evidence="12">
    <location>
        <begin position="1015"/>
        <end position="1071"/>
    </location>
</feature>
<feature type="compositionally biased region" description="Low complexity" evidence="12">
    <location>
        <begin position="1106"/>
        <end position="1122"/>
    </location>
</feature>
<dbReference type="SMART" id="SM00355">
    <property type="entry name" value="ZnF_C2H2"/>
    <property type="match status" value="17"/>
</dbReference>
<dbReference type="GO" id="GO:0005634">
    <property type="term" value="C:nucleus"/>
    <property type="evidence" value="ECO:0007669"/>
    <property type="project" value="UniProtKB-SubCell"/>
</dbReference>
<keyword evidence="5 11" id="KW-0863">Zinc-finger</keyword>
<evidence type="ECO:0000256" key="9">
    <source>
        <dbReference type="ARBA" id="ARBA00023163"/>
    </source>
</evidence>
<protein>
    <submittedName>
        <fullName evidence="14">Zinc finger protein 628 isoform X1</fullName>
    </submittedName>
</protein>
<feature type="domain" description="C2H2-type" evidence="13">
    <location>
        <begin position="494"/>
        <end position="517"/>
    </location>
</feature>
<dbReference type="Gene3D" id="3.30.160.60">
    <property type="entry name" value="Classic Zinc Finger"/>
    <property type="match status" value="15"/>
</dbReference>
<dbReference type="InterPro" id="IPR036236">
    <property type="entry name" value="Znf_C2H2_sf"/>
</dbReference>
<feature type="domain" description="C2H2-type" evidence="13">
    <location>
        <begin position="779"/>
        <end position="806"/>
    </location>
</feature>
<proteinExistence type="inferred from homology"/>
<comment type="caution">
    <text evidence="14">The sequence shown here is derived from an EMBL/GenBank/DDBJ whole genome shotgun (WGS) entry which is preliminary data.</text>
</comment>
<feature type="domain" description="C2H2-type" evidence="13">
    <location>
        <begin position="247"/>
        <end position="274"/>
    </location>
</feature>
<keyword evidence="15" id="KW-1185">Reference proteome</keyword>
<evidence type="ECO:0000256" key="8">
    <source>
        <dbReference type="ARBA" id="ARBA00023125"/>
    </source>
</evidence>
<evidence type="ECO:0000256" key="4">
    <source>
        <dbReference type="ARBA" id="ARBA00022737"/>
    </source>
</evidence>
<feature type="region of interest" description="Disordered" evidence="12">
    <location>
        <begin position="1393"/>
        <end position="1426"/>
    </location>
</feature>
<feature type="domain" description="C2H2-type" evidence="13">
    <location>
        <begin position="639"/>
        <end position="666"/>
    </location>
</feature>
<evidence type="ECO:0000256" key="2">
    <source>
        <dbReference type="ARBA" id="ARBA00006991"/>
    </source>
</evidence>
<dbReference type="FunFam" id="3.30.160.60:FF:000016">
    <property type="entry name" value="zinc finger protein 37 homolog"/>
    <property type="match status" value="1"/>
</dbReference>
<keyword evidence="9" id="KW-0804">Transcription</keyword>
<dbReference type="FunFam" id="3.30.160.60:FF:000185">
    <property type="entry name" value="zinc finger protein 319"/>
    <property type="match status" value="1"/>
</dbReference>
<feature type="region of interest" description="Disordered" evidence="12">
    <location>
        <begin position="573"/>
        <end position="634"/>
    </location>
</feature>
<dbReference type="EMBL" id="MU551646">
    <property type="protein sequence ID" value="KAI5620430.1"/>
    <property type="molecule type" value="Genomic_DNA"/>
</dbReference>
<dbReference type="FunFam" id="3.30.160.60:FF:000213">
    <property type="entry name" value="Zinc finger protein 624"/>
    <property type="match status" value="2"/>
</dbReference>
<evidence type="ECO:0000256" key="7">
    <source>
        <dbReference type="ARBA" id="ARBA00023015"/>
    </source>
</evidence>
<feature type="domain" description="C2H2-type" evidence="13">
    <location>
        <begin position="163"/>
        <end position="190"/>
    </location>
</feature>
<feature type="domain" description="C2H2-type" evidence="13">
    <location>
        <begin position="723"/>
        <end position="750"/>
    </location>
</feature>
<dbReference type="FunFam" id="3.30.160.60:FF:002716">
    <property type="entry name" value="Zinc finger protein 212"/>
    <property type="match status" value="1"/>
</dbReference>
<keyword evidence="6" id="KW-0862">Zinc</keyword>
<feature type="compositionally biased region" description="Polar residues" evidence="12">
    <location>
        <begin position="1015"/>
        <end position="1027"/>
    </location>
</feature>
<feature type="domain" description="C2H2-type" evidence="13">
    <location>
        <begin position="807"/>
        <end position="834"/>
    </location>
</feature>
<evidence type="ECO:0000256" key="1">
    <source>
        <dbReference type="ARBA" id="ARBA00004123"/>
    </source>
</evidence>
<dbReference type="Pfam" id="PF00096">
    <property type="entry name" value="zf-C2H2"/>
    <property type="match status" value="14"/>
</dbReference>
<dbReference type="InterPro" id="IPR050758">
    <property type="entry name" value="Znf_C2H2-type"/>
</dbReference>
<keyword evidence="4" id="KW-0677">Repeat</keyword>
<feature type="compositionally biased region" description="Pro residues" evidence="12">
    <location>
        <begin position="917"/>
        <end position="934"/>
    </location>
</feature>
<feature type="domain" description="C2H2-type" evidence="13">
    <location>
        <begin position="667"/>
        <end position="694"/>
    </location>
</feature>
<dbReference type="InterPro" id="IPR013087">
    <property type="entry name" value="Znf_C2H2_type"/>
</dbReference>
<evidence type="ECO:0000256" key="12">
    <source>
        <dbReference type="SAM" id="MobiDB-lite"/>
    </source>
</evidence>
<comment type="similarity">
    <text evidence="2">Belongs to the krueppel C2H2-type zinc-finger protein family.</text>
</comment>
<keyword evidence="10" id="KW-0539">Nucleus</keyword>
<dbReference type="PANTHER" id="PTHR23234">
    <property type="entry name" value="ZNF44 PROTEIN"/>
    <property type="match status" value="1"/>
</dbReference>
<evidence type="ECO:0000256" key="5">
    <source>
        <dbReference type="ARBA" id="ARBA00022771"/>
    </source>
</evidence>
<evidence type="ECO:0000313" key="15">
    <source>
        <dbReference type="Proteomes" id="UP001205998"/>
    </source>
</evidence>
<feature type="domain" description="C2H2-type" evidence="13">
    <location>
        <begin position="695"/>
        <end position="722"/>
    </location>
</feature>
<dbReference type="Proteomes" id="UP001205998">
    <property type="component" value="Unassembled WGS sequence"/>
</dbReference>
<feature type="domain" description="C2H2-type" evidence="13">
    <location>
        <begin position="191"/>
        <end position="218"/>
    </location>
</feature>
<dbReference type="PROSITE" id="PS00028">
    <property type="entry name" value="ZINC_FINGER_C2H2_1"/>
    <property type="match status" value="16"/>
</dbReference>
<feature type="compositionally biased region" description="Polar residues" evidence="12">
    <location>
        <begin position="1052"/>
        <end position="1061"/>
    </location>
</feature>
<feature type="domain" description="C2H2-type" evidence="13">
    <location>
        <begin position="219"/>
        <end position="246"/>
    </location>
</feature>
<feature type="domain" description="C2H2-type" evidence="13">
    <location>
        <begin position="372"/>
        <end position="394"/>
    </location>
</feature>
<dbReference type="GO" id="GO:0008270">
    <property type="term" value="F:zinc ion binding"/>
    <property type="evidence" value="ECO:0007669"/>
    <property type="project" value="UniProtKB-KW"/>
</dbReference>
<feature type="region of interest" description="Disordered" evidence="12">
    <location>
        <begin position="332"/>
        <end position="360"/>
    </location>
</feature>
<dbReference type="FunFam" id="3.30.160.60:FF:000520">
    <property type="entry name" value="zinc finger protein 629 isoform X2"/>
    <property type="match status" value="1"/>
</dbReference>
<feature type="domain" description="C2H2-type" evidence="13">
    <location>
        <begin position="751"/>
        <end position="778"/>
    </location>
</feature>
<name>A0AAD5AQA3_SILAS</name>
<keyword evidence="3" id="KW-0479">Metal-binding</keyword>
<feature type="compositionally biased region" description="Basic and acidic residues" evidence="12">
    <location>
        <begin position="1408"/>
        <end position="1417"/>
    </location>
</feature>
<evidence type="ECO:0000256" key="11">
    <source>
        <dbReference type="PROSITE-ProRule" id="PRU00042"/>
    </source>
</evidence>
<keyword evidence="7" id="KW-0805">Transcription regulation</keyword>
<feature type="region of interest" description="Disordered" evidence="12">
    <location>
        <begin position="1086"/>
        <end position="1129"/>
    </location>
</feature>
<feature type="domain" description="C2H2-type" evidence="13">
    <location>
        <begin position="79"/>
        <end position="106"/>
    </location>
</feature>